<evidence type="ECO:0000256" key="5">
    <source>
        <dbReference type="SAM" id="MobiDB-lite"/>
    </source>
</evidence>
<dbReference type="AlphaFoldDB" id="A0A5A7PP53"/>
<proteinExistence type="predicted"/>
<gene>
    <name evidence="7" type="ORF">STAS_10641</name>
</gene>
<evidence type="ECO:0000256" key="4">
    <source>
        <dbReference type="RuleBase" id="RU367031"/>
    </source>
</evidence>
<comment type="subcellular location">
    <subcellularLocation>
        <location evidence="4">Nucleus</location>
    </subcellularLocation>
</comment>
<reference evidence="8" key="1">
    <citation type="journal article" date="2019" name="Curr. Biol.">
        <title>Genome Sequence of Striga asiatica Provides Insight into the Evolution of Plant Parasitism.</title>
        <authorList>
            <person name="Yoshida S."/>
            <person name="Kim S."/>
            <person name="Wafula E.K."/>
            <person name="Tanskanen J."/>
            <person name="Kim Y.M."/>
            <person name="Honaas L."/>
            <person name="Yang Z."/>
            <person name="Spallek T."/>
            <person name="Conn C.E."/>
            <person name="Ichihashi Y."/>
            <person name="Cheong K."/>
            <person name="Cui S."/>
            <person name="Der J.P."/>
            <person name="Gundlach H."/>
            <person name="Jiao Y."/>
            <person name="Hori C."/>
            <person name="Ishida J.K."/>
            <person name="Kasahara H."/>
            <person name="Kiba T."/>
            <person name="Kim M.S."/>
            <person name="Koo N."/>
            <person name="Laohavisit A."/>
            <person name="Lee Y.H."/>
            <person name="Lumba S."/>
            <person name="McCourt P."/>
            <person name="Mortimer J.C."/>
            <person name="Mutuku J.M."/>
            <person name="Nomura T."/>
            <person name="Sasaki-Sekimoto Y."/>
            <person name="Seto Y."/>
            <person name="Wang Y."/>
            <person name="Wakatake T."/>
            <person name="Sakakibara H."/>
            <person name="Demura T."/>
            <person name="Yamaguchi S."/>
            <person name="Yoneyama K."/>
            <person name="Manabe R.I."/>
            <person name="Nelson D.C."/>
            <person name="Schulman A.H."/>
            <person name="Timko M.P."/>
            <person name="dePamphilis C.W."/>
            <person name="Choi D."/>
            <person name="Shirasu K."/>
        </authorList>
    </citation>
    <scope>NUCLEOTIDE SEQUENCE [LARGE SCALE GENOMIC DNA]</scope>
    <source>
        <strain evidence="8">cv. UVA1</strain>
    </source>
</reference>
<keyword evidence="4" id="KW-0539">Nucleus</keyword>
<dbReference type="Proteomes" id="UP000325081">
    <property type="component" value="Unassembled WGS sequence"/>
</dbReference>
<sequence>MEEQTAQPPESDLLQVPEAVAAEDSPENADGYGGGAVVVVSAGFGDDERLKRKRGRPRKVPPPEFVAAAELSAAAAPQKRGRGRPRGSGKWQTLAASLGGSVGDTAGTDFTPCIISIQAGENIVEKIWSFSQRIPDSLCILSAAGTGQFSIIYLNGSHTYDGKRGGKNCLLSVQLANPEGHFFGGAVAGSLIAAGPTQKLRHQVNVRPQHVESPKLSKSPVMVAVPVQAKPPEEAETKCEVGDLGSEQSFHEVGLKGPNNVSATPPVWRSVPMSGGSGSEFVGSSGFDSGVID</sequence>
<dbReference type="InterPro" id="IPR005175">
    <property type="entry name" value="PPC_dom"/>
</dbReference>
<dbReference type="PANTHER" id="PTHR31500:SF96">
    <property type="entry name" value="AT-HOOK MOTIF NUCLEAR-LOCALIZED PROTEIN 7"/>
    <property type="match status" value="1"/>
</dbReference>
<feature type="region of interest" description="Disordered" evidence="5">
    <location>
        <begin position="72"/>
        <end position="92"/>
    </location>
</feature>
<dbReference type="Pfam" id="PF03479">
    <property type="entry name" value="PCC"/>
    <property type="match status" value="1"/>
</dbReference>
<accession>A0A5A7PP53</accession>
<evidence type="ECO:0000313" key="8">
    <source>
        <dbReference type="Proteomes" id="UP000325081"/>
    </source>
</evidence>
<evidence type="ECO:0000256" key="2">
    <source>
        <dbReference type="ARBA" id="ARBA00023125"/>
    </source>
</evidence>
<keyword evidence="2 4" id="KW-0238">DNA-binding</keyword>
<dbReference type="SUPFAM" id="SSF117856">
    <property type="entry name" value="AF0104/ALDC/Ptd012-like"/>
    <property type="match status" value="1"/>
</dbReference>
<dbReference type="GO" id="GO:0003680">
    <property type="term" value="F:minor groove of adenine-thymine-rich DNA binding"/>
    <property type="evidence" value="ECO:0007669"/>
    <property type="project" value="UniProtKB-UniRule"/>
</dbReference>
<dbReference type="CDD" id="cd11378">
    <property type="entry name" value="DUF296"/>
    <property type="match status" value="1"/>
</dbReference>
<organism evidence="7 8">
    <name type="scientific">Striga asiatica</name>
    <name type="common">Asiatic witchweed</name>
    <name type="synonym">Buchnera asiatica</name>
    <dbReference type="NCBI Taxonomy" id="4170"/>
    <lineage>
        <taxon>Eukaryota</taxon>
        <taxon>Viridiplantae</taxon>
        <taxon>Streptophyta</taxon>
        <taxon>Embryophyta</taxon>
        <taxon>Tracheophyta</taxon>
        <taxon>Spermatophyta</taxon>
        <taxon>Magnoliopsida</taxon>
        <taxon>eudicotyledons</taxon>
        <taxon>Gunneridae</taxon>
        <taxon>Pentapetalae</taxon>
        <taxon>asterids</taxon>
        <taxon>lamiids</taxon>
        <taxon>Lamiales</taxon>
        <taxon>Orobanchaceae</taxon>
        <taxon>Buchnereae</taxon>
        <taxon>Striga</taxon>
    </lineage>
</organism>
<dbReference type="OrthoDB" id="913426at2759"/>
<dbReference type="PANTHER" id="PTHR31500">
    <property type="entry name" value="AT-HOOK MOTIF NUCLEAR-LOCALIZED PROTEIN 9"/>
    <property type="match status" value="1"/>
</dbReference>
<comment type="domain">
    <text evidence="4">The PPC domain mediates interactions between AHL proteins.</text>
</comment>
<keyword evidence="3 4" id="KW-0804">Transcription</keyword>
<evidence type="ECO:0000256" key="1">
    <source>
        <dbReference type="ARBA" id="ARBA00023015"/>
    </source>
</evidence>
<evidence type="ECO:0000313" key="7">
    <source>
        <dbReference type="EMBL" id="GER34418.1"/>
    </source>
</evidence>
<dbReference type="EMBL" id="BKCP01004883">
    <property type="protein sequence ID" value="GER34418.1"/>
    <property type="molecule type" value="Genomic_DNA"/>
</dbReference>
<keyword evidence="1 4" id="KW-0805">Transcription regulation</keyword>
<evidence type="ECO:0000259" key="6">
    <source>
        <dbReference type="Pfam" id="PF03479"/>
    </source>
</evidence>
<dbReference type="InterPro" id="IPR039605">
    <property type="entry name" value="AHL"/>
</dbReference>
<keyword evidence="8" id="KW-1185">Reference proteome</keyword>
<name>A0A5A7PP53_STRAF</name>
<dbReference type="GO" id="GO:0005634">
    <property type="term" value="C:nucleus"/>
    <property type="evidence" value="ECO:0007669"/>
    <property type="project" value="UniProtKB-SubCell"/>
</dbReference>
<comment type="caution">
    <text evidence="7">The sequence shown here is derived from an EMBL/GenBank/DDBJ whole genome shotgun (WGS) entry which is preliminary data.</text>
</comment>
<feature type="region of interest" description="Disordered" evidence="5">
    <location>
        <begin position="1"/>
        <end position="33"/>
    </location>
</feature>
<evidence type="ECO:0000256" key="3">
    <source>
        <dbReference type="ARBA" id="ARBA00023163"/>
    </source>
</evidence>
<feature type="domain" description="PPC" evidence="6">
    <location>
        <begin position="112"/>
        <end position="197"/>
    </location>
</feature>
<comment type="function">
    <text evidence="4">Transcription factor that specifically binds AT-rich DNA sequences related to the nuclear matrix attachment regions (MARs).</text>
</comment>
<protein>
    <recommendedName>
        <fullName evidence="4">AT-hook motif nuclear-localized protein</fullName>
    </recommendedName>
</protein>